<dbReference type="InterPro" id="IPR011712">
    <property type="entry name" value="Sig_transdc_His_kin_sub3_dim/P"/>
</dbReference>
<dbReference type="Gene3D" id="1.20.5.1930">
    <property type="match status" value="1"/>
</dbReference>
<evidence type="ECO:0000259" key="5">
    <source>
        <dbReference type="SMART" id="SM00387"/>
    </source>
</evidence>
<feature type="transmembrane region" description="Helical" evidence="4">
    <location>
        <begin position="27"/>
        <end position="47"/>
    </location>
</feature>
<dbReference type="Pfam" id="PF02518">
    <property type="entry name" value="HATPase_c"/>
    <property type="match status" value="1"/>
</dbReference>
<dbReference type="PANTHER" id="PTHR24421:SF63">
    <property type="entry name" value="SENSOR HISTIDINE KINASE DESK"/>
    <property type="match status" value="1"/>
</dbReference>
<reference evidence="7" key="1">
    <citation type="journal article" date="2019" name="Int. J. Syst. Evol. Microbiol.">
        <title>The Global Catalogue of Microorganisms (GCM) 10K type strain sequencing project: providing services to taxonomists for standard genome sequencing and annotation.</title>
        <authorList>
            <consortium name="The Broad Institute Genomics Platform"/>
            <consortium name="The Broad Institute Genome Sequencing Center for Infectious Disease"/>
            <person name="Wu L."/>
            <person name="Ma J."/>
        </authorList>
    </citation>
    <scope>NUCLEOTIDE SEQUENCE [LARGE SCALE GENOMIC DNA]</scope>
    <source>
        <strain evidence="7">JCM 17809</strain>
    </source>
</reference>
<dbReference type="CDD" id="cd16917">
    <property type="entry name" value="HATPase_UhpB-NarQ-NarX-like"/>
    <property type="match status" value="1"/>
</dbReference>
<protein>
    <recommendedName>
        <fullName evidence="5">Histidine kinase/HSP90-like ATPase domain-containing protein</fullName>
    </recommendedName>
</protein>
<evidence type="ECO:0000313" key="6">
    <source>
        <dbReference type="EMBL" id="GAA4397797.1"/>
    </source>
</evidence>
<dbReference type="InterPro" id="IPR050482">
    <property type="entry name" value="Sensor_HK_TwoCompSys"/>
</dbReference>
<proteinExistence type="predicted"/>
<dbReference type="RefSeq" id="WP_345201540.1">
    <property type="nucleotide sequence ID" value="NZ_BAABGM010000001.1"/>
</dbReference>
<dbReference type="SUPFAM" id="SSF55874">
    <property type="entry name" value="ATPase domain of HSP90 chaperone/DNA topoisomerase II/histidine kinase"/>
    <property type="match status" value="1"/>
</dbReference>
<dbReference type="Gene3D" id="3.30.565.10">
    <property type="entry name" value="Histidine kinase-like ATPase, C-terminal domain"/>
    <property type="match status" value="1"/>
</dbReference>
<feature type="transmembrane region" description="Helical" evidence="4">
    <location>
        <begin position="120"/>
        <end position="139"/>
    </location>
</feature>
<keyword evidence="4" id="KW-0472">Membrane</keyword>
<dbReference type="InterPro" id="IPR003594">
    <property type="entry name" value="HATPase_dom"/>
</dbReference>
<keyword evidence="4" id="KW-1133">Transmembrane helix</keyword>
<evidence type="ECO:0000256" key="2">
    <source>
        <dbReference type="ARBA" id="ARBA00022777"/>
    </source>
</evidence>
<feature type="domain" description="Histidine kinase/HSP90-like ATPase" evidence="5">
    <location>
        <begin position="262"/>
        <end position="355"/>
    </location>
</feature>
<dbReference type="SMART" id="SM00387">
    <property type="entry name" value="HATPase_c"/>
    <property type="match status" value="1"/>
</dbReference>
<dbReference type="PANTHER" id="PTHR24421">
    <property type="entry name" value="NITRATE/NITRITE SENSOR PROTEIN NARX-RELATED"/>
    <property type="match status" value="1"/>
</dbReference>
<evidence type="ECO:0000256" key="4">
    <source>
        <dbReference type="SAM" id="Phobius"/>
    </source>
</evidence>
<name>A0ABP8JY32_9MICO</name>
<evidence type="ECO:0000256" key="1">
    <source>
        <dbReference type="ARBA" id="ARBA00022679"/>
    </source>
</evidence>
<dbReference type="Proteomes" id="UP001500945">
    <property type="component" value="Unassembled WGS sequence"/>
</dbReference>
<comment type="caution">
    <text evidence="6">The sequence shown here is derived from an EMBL/GenBank/DDBJ whole genome shotgun (WGS) entry which is preliminary data.</text>
</comment>
<keyword evidence="1" id="KW-0808">Transferase</keyword>
<evidence type="ECO:0000256" key="3">
    <source>
        <dbReference type="ARBA" id="ARBA00023012"/>
    </source>
</evidence>
<dbReference type="InterPro" id="IPR036890">
    <property type="entry name" value="HATPase_C_sf"/>
</dbReference>
<organism evidence="6 7">
    <name type="scientific">Fodinibacter luteus</name>
    <dbReference type="NCBI Taxonomy" id="552064"/>
    <lineage>
        <taxon>Bacteria</taxon>
        <taxon>Bacillati</taxon>
        <taxon>Actinomycetota</taxon>
        <taxon>Actinomycetes</taxon>
        <taxon>Micrococcales</taxon>
        <taxon>Intrasporangiaceae</taxon>
        <taxon>Fodinibacter (ex Wang et al. 2009)</taxon>
    </lineage>
</organism>
<keyword evidence="7" id="KW-1185">Reference proteome</keyword>
<keyword evidence="3" id="KW-0902">Two-component regulatory system</keyword>
<dbReference type="EMBL" id="BAABGM010000001">
    <property type="protein sequence ID" value="GAA4397797.1"/>
    <property type="molecule type" value="Genomic_DNA"/>
</dbReference>
<keyword evidence="2" id="KW-0418">Kinase</keyword>
<sequence length="368" mass="38631">MRYVWLVYLGALFYQPVFNPSTDGRDWLAVAVLIAVFLPLYAATFRARDDRQVLLVIAALGALALAGSLVNSGASVFAVYAAAAASRLHPARRAVLVVAALVGVVVVIFVVSPVPMPWRLAAIGPALFFTPVVGATSIVDAERRRANERLVRADEEIERLATIAERERIARDLHDLLGHTLSVIVLKSELAARLVRADPDRAVAEVTDIEQIGREALGEVRAAVAGYRARGLGAELDGARVALEAAGVDVEVHADPTALRPEQEAALAMALREAVTNVVRHAGATHATVSITTLGGDVRLEVSDDGRGSAGRAGSGLTGMRERIAALGGHVVVGAPTALGDGRGTVVEVTVPLAESTDDHGSEWVGGR</sequence>
<feature type="transmembrane region" description="Helical" evidence="4">
    <location>
        <begin position="53"/>
        <end position="82"/>
    </location>
</feature>
<keyword evidence="4" id="KW-0812">Transmembrane</keyword>
<feature type="transmembrane region" description="Helical" evidence="4">
    <location>
        <begin position="94"/>
        <end position="114"/>
    </location>
</feature>
<evidence type="ECO:0000313" key="7">
    <source>
        <dbReference type="Proteomes" id="UP001500945"/>
    </source>
</evidence>
<gene>
    <name evidence="6" type="ORF">GCM10023168_03150</name>
</gene>
<dbReference type="Pfam" id="PF07730">
    <property type="entry name" value="HisKA_3"/>
    <property type="match status" value="1"/>
</dbReference>
<accession>A0ABP8JY32</accession>